<evidence type="ECO:0000313" key="3">
    <source>
        <dbReference type="Proteomes" id="UP000823775"/>
    </source>
</evidence>
<proteinExistence type="predicted"/>
<evidence type="ECO:0000313" key="2">
    <source>
        <dbReference type="EMBL" id="MCD9642205.1"/>
    </source>
</evidence>
<accession>A0ABS8V7N7</accession>
<reference evidence="2 3" key="1">
    <citation type="journal article" date="2021" name="BMC Genomics">
        <title>Datura genome reveals duplications of psychoactive alkaloid biosynthetic genes and high mutation rate following tissue culture.</title>
        <authorList>
            <person name="Rajewski A."/>
            <person name="Carter-House D."/>
            <person name="Stajich J."/>
            <person name="Litt A."/>
        </authorList>
    </citation>
    <scope>NUCLEOTIDE SEQUENCE [LARGE SCALE GENOMIC DNA]</scope>
    <source>
        <strain evidence="2">AR-01</strain>
    </source>
</reference>
<protein>
    <submittedName>
        <fullName evidence="2">Uncharacterized protein</fullName>
    </submittedName>
</protein>
<dbReference type="EMBL" id="JACEIK010003557">
    <property type="protein sequence ID" value="MCD9642205.1"/>
    <property type="molecule type" value="Genomic_DNA"/>
</dbReference>
<keyword evidence="3" id="KW-1185">Reference proteome</keyword>
<name>A0ABS8V7N7_DATST</name>
<feature type="region of interest" description="Disordered" evidence="1">
    <location>
        <begin position="1"/>
        <end position="39"/>
    </location>
</feature>
<gene>
    <name evidence="2" type="ORF">HAX54_028891</name>
</gene>
<organism evidence="2 3">
    <name type="scientific">Datura stramonium</name>
    <name type="common">Jimsonweed</name>
    <name type="synonym">Common thornapple</name>
    <dbReference type="NCBI Taxonomy" id="4076"/>
    <lineage>
        <taxon>Eukaryota</taxon>
        <taxon>Viridiplantae</taxon>
        <taxon>Streptophyta</taxon>
        <taxon>Embryophyta</taxon>
        <taxon>Tracheophyta</taxon>
        <taxon>Spermatophyta</taxon>
        <taxon>Magnoliopsida</taxon>
        <taxon>eudicotyledons</taxon>
        <taxon>Gunneridae</taxon>
        <taxon>Pentapetalae</taxon>
        <taxon>asterids</taxon>
        <taxon>lamiids</taxon>
        <taxon>Solanales</taxon>
        <taxon>Solanaceae</taxon>
        <taxon>Solanoideae</taxon>
        <taxon>Datureae</taxon>
        <taxon>Datura</taxon>
    </lineage>
</organism>
<comment type="caution">
    <text evidence="2">The sequence shown here is derived from an EMBL/GenBank/DDBJ whole genome shotgun (WGS) entry which is preliminary data.</text>
</comment>
<feature type="compositionally biased region" description="Basic residues" evidence="1">
    <location>
        <begin position="1"/>
        <end position="18"/>
    </location>
</feature>
<sequence length="91" mass="10426">MTASRRRSGGIARRRREGRGHSGIGRVVVRRKREEKKEGGQGMRWFGRFLVNGKWDRGADVVTGSRNLRREAIARLISRSRGFAFTTVREV</sequence>
<evidence type="ECO:0000256" key="1">
    <source>
        <dbReference type="SAM" id="MobiDB-lite"/>
    </source>
</evidence>
<dbReference type="Proteomes" id="UP000823775">
    <property type="component" value="Unassembled WGS sequence"/>
</dbReference>